<name>A0AAV0L940_9ROSI</name>
<dbReference type="Proteomes" id="UP001154282">
    <property type="component" value="Unassembled WGS sequence"/>
</dbReference>
<gene>
    <name evidence="1" type="ORF">LITE_LOCUS22582</name>
</gene>
<protein>
    <submittedName>
        <fullName evidence="1">Uncharacterized protein</fullName>
    </submittedName>
</protein>
<evidence type="ECO:0000313" key="1">
    <source>
        <dbReference type="EMBL" id="CAI0430382.1"/>
    </source>
</evidence>
<dbReference type="AlphaFoldDB" id="A0AAV0L940"/>
<sequence length="20" mass="2301">MPFMRVGTYPTRNFATLGQL</sequence>
<evidence type="ECO:0000313" key="2">
    <source>
        <dbReference type="Proteomes" id="UP001154282"/>
    </source>
</evidence>
<accession>A0AAV0L940</accession>
<dbReference type="EMBL" id="CAMGYJ010000006">
    <property type="protein sequence ID" value="CAI0430382.1"/>
    <property type="molecule type" value="Genomic_DNA"/>
</dbReference>
<keyword evidence="2" id="KW-1185">Reference proteome</keyword>
<proteinExistence type="predicted"/>
<reference evidence="1" key="1">
    <citation type="submission" date="2022-08" db="EMBL/GenBank/DDBJ databases">
        <authorList>
            <person name="Gutierrez-Valencia J."/>
        </authorList>
    </citation>
    <scope>NUCLEOTIDE SEQUENCE</scope>
</reference>
<comment type="caution">
    <text evidence="1">The sequence shown here is derived from an EMBL/GenBank/DDBJ whole genome shotgun (WGS) entry which is preliminary data.</text>
</comment>
<organism evidence="1 2">
    <name type="scientific">Linum tenue</name>
    <dbReference type="NCBI Taxonomy" id="586396"/>
    <lineage>
        <taxon>Eukaryota</taxon>
        <taxon>Viridiplantae</taxon>
        <taxon>Streptophyta</taxon>
        <taxon>Embryophyta</taxon>
        <taxon>Tracheophyta</taxon>
        <taxon>Spermatophyta</taxon>
        <taxon>Magnoliopsida</taxon>
        <taxon>eudicotyledons</taxon>
        <taxon>Gunneridae</taxon>
        <taxon>Pentapetalae</taxon>
        <taxon>rosids</taxon>
        <taxon>fabids</taxon>
        <taxon>Malpighiales</taxon>
        <taxon>Linaceae</taxon>
        <taxon>Linum</taxon>
    </lineage>
</organism>